<dbReference type="OrthoDB" id="1072801at2"/>
<feature type="compositionally biased region" description="Basic and acidic residues" evidence="1">
    <location>
        <begin position="61"/>
        <end position="76"/>
    </location>
</feature>
<feature type="compositionally biased region" description="Basic and acidic residues" evidence="1">
    <location>
        <begin position="95"/>
        <end position="115"/>
    </location>
</feature>
<keyword evidence="2" id="KW-1133">Transmembrane helix</keyword>
<dbReference type="RefSeq" id="WP_036928844.1">
    <property type="nucleotide sequence ID" value="NZ_JRPQ01000162.1"/>
</dbReference>
<dbReference type="AlphaFoldDB" id="A0A098YPU4"/>
<keyword evidence="2" id="KW-0472">Membrane</keyword>
<evidence type="ECO:0000313" key="3">
    <source>
        <dbReference type="EMBL" id="KGI21282.1"/>
    </source>
</evidence>
<evidence type="ECO:0000313" key="4">
    <source>
        <dbReference type="Proteomes" id="UP000029723"/>
    </source>
</evidence>
<proteinExistence type="predicted"/>
<reference evidence="3 4" key="1">
    <citation type="submission" date="2014-07" db="EMBL/GenBank/DDBJ databases">
        <authorList>
            <person name="McCorrison J."/>
            <person name="Sanka R."/>
            <person name="Torralba M."/>
            <person name="Gillis M."/>
            <person name="Haft D.H."/>
            <person name="Methe B."/>
            <person name="Sutton G."/>
            <person name="Nelson K.E."/>
        </authorList>
    </citation>
    <scope>NUCLEOTIDE SEQUENCE [LARGE SCALE GENOMIC DNA]</scope>
    <source>
        <strain evidence="3 4">S9-PR14</strain>
    </source>
</reference>
<name>A0A098YPU4_9BACT</name>
<comment type="caution">
    <text evidence="3">The sequence shown here is derived from an EMBL/GenBank/DDBJ whole genome shotgun (WGS) entry which is preliminary data.</text>
</comment>
<dbReference type="EMBL" id="JRPQ01000162">
    <property type="protein sequence ID" value="KGI21282.1"/>
    <property type="molecule type" value="Genomic_DNA"/>
</dbReference>
<accession>A0A098YPU4</accession>
<dbReference type="Proteomes" id="UP000029723">
    <property type="component" value="Unassembled WGS sequence"/>
</dbReference>
<sequence length="176" mass="18888">MGSFGIFAIVVTFIFVIYYVAMISLDLFGKKGEKKESVEVIHTSTSVNNTEGAPAVSAVRVSEDSDGKYQIERPGDEAPETYGGAMAAEPTAPNKADEASATHIDEDKITAKDITDSDTEELAKQAQAKVDSINGDLNSVSPDIQGAVYVDEFVEDCQAALLKAKQEDEQAEQFSI</sequence>
<gene>
    <name evidence="3" type="ORF">HMPREF9304_11095</name>
</gene>
<protein>
    <submittedName>
        <fullName evidence="3">Uncharacterized protein</fullName>
    </submittedName>
</protein>
<evidence type="ECO:0000256" key="2">
    <source>
        <dbReference type="SAM" id="Phobius"/>
    </source>
</evidence>
<evidence type="ECO:0000256" key="1">
    <source>
        <dbReference type="SAM" id="MobiDB-lite"/>
    </source>
</evidence>
<feature type="transmembrane region" description="Helical" evidence="2">
    <location>
        <begin position="6"/>
        <end position="28"/>
    </location>
</feature>
<keyword evidence="2" id="KW-0812">Transmembrane</keyword>
<organism evidence="3 4">
    <name type="scientific">Hoylesella timonensis S9-PR14</name>
    <dbReference type="NCBI Taxonomy" id="1401062"/>
    <lineage>
        <taxon>Bacteria</taxon>
        <taxon>Pseudomonadati</taxon>
        <taxon>Bacteroidota</taxon>
        <taxon>Bacteroidia</taxon>
        <taxon>Bacteroidales</taxon>
        <taxon>Prevotellaceae</taxon>
        <taxon>Hoylesella</taxon>
    </lineage>
</organism>
<feature type="region of interest" description="Disordered" evidence="1">
    <location>
        <begin position="52"/>
        <end position="117"/>
    </location>
</feature>